<evidence type="ECO:0000256" key="4">
    <source>
        <dbReference type="ARBA" id="ARBA00022490"/>
    </source>
</evidence>
<keyword evidence="9" id="KW-0067">ATP-binding</keyword>
<dbReference type="NCBIfam" id="TIGR00057">
    <property type="entry name" value="L-threonylcarbamoyladenylate synthase"/>
    <property type="match status" value="1"/>
</dbReference>
<evidence type="ECO:0000256" key="2">
    <source>
        <dbReference type="ARBA" id="ARBA00007663"/>
    </source>
</evidence>
<keyword evidence="5" id="KW-0808">Transferase</keyword>
<evidence type="ECO:0000256" key="9">
    <source>
        <dbReference type="ARBA" id="ARBA00022840"/>
    </source>
</evidence>
<dbReference type="GO" id="GO:0005524">
    <property type="term" value="F:ATP binding"/>
    <property type="evidence" value="ECO:0007669"/>
    <property type="project" value="UniProtKB-KW"/>
</dbReference>
<dbReference type="InterPro" id="IPR017945">
    <property type="entry name" value="DHBP_synth_RibB-like_a/b_dom"/>
</dbReference>
<dbReference type="GO" id="GO:0003725">
    <property type="term" value="F:double-stranded RNA binding"/>
    <property type="evidence" value="ECO:0007669"/>
    <property type="project" value="InterPro"/>
</dbReference>
<dbReference type="SUPFAM" id="SSF55821">
    <property type="entry name" value="YrdC/RibB"/>
    <property type="match status" value="1"/>
</dbReference>
<name>A0A0G0L726_9BACT</name>
<comment type="subcellular location">
    <subcellularLocation>
        <location evidence="1">Cytoplasm</location>
    </subcellularLocation>
</comment>
<dbReference type="Pfam" id="PF02367">
    <property type="entry name" value="TsaE"/>
    <property type="match status" value="1"/>
</dbReference>
<evidence type="ECO:0000259" key="12">
    <source>
        <dbReference type="PROSITE" id="PS51163"/>
    </source>
</evidence>
<evidence type="ECO:0000256" key="8">
    <source>
        <dbReference type="ARBA" id="ARBA00022741"/>
    </source>
</evidence>
<evidence type="ECO:0000313" key="14">
    <source>
        <dbReference type="Proteomes" id="UP000034366"/>
    </source>
</evidence>
<dbReference type="PANTHER" id="PTHR17490">
    <property type="entry name" value="SUA5"/>
    <property type="match status" value="1"/>
</dbReference>
<dbReference type="AlphaFoldDB" id="A0A0G0L726"/>
<evidence type="ECO:0000256" key="7">
    <source>
        <dbReference type="ARBA" id="ARBA00022695"/>
    </source>
</evidence>
<keyword evidence="4" id="KW-0963">Cytoplasm</keyword>
<dbReference type="PANTHER" id="PTHR17490:SF16">
    <property type="entry name" value="THREONYLCARBAMOYL-AMP SYNTHASE"/>
    <property type="match status" value="1"/>
</dbReference>
<dbReference type="PROSITE" id="PS51163">
    <property type="entry name" value="YRDC"/>
    <property type="match status" value="1"/>
</dbReference>
<protein>
    <recommendedName>
        <fullName evidence="10">L-threonylcarbamoyladenylate synthase</fullName>
        <ecNumber evidence="3">2.7.7.87</ecNumber>
    </recommendedName>
    <alternativeName>
        <fullName evidence="10">L-threonylcarbamoyladenylate synthase</fullName>
    </alternativeName>
</protein>
<evidence type="ECO:0000256" key="11">
    <source>
        <dbReference type="ARBA" id="ARBA00048366"/>
    </source>
</evidence>
<dbReference type="Gene3D" id="3.40.50.300">
    <property type="entry name" value="P-loop containing nucleotide triphosphate hydrolases"/>
    <property type="match status" value="1"/>
</dbReference>
<dbReference type="NCBIfam" id="TIGR00150">
    <property type="entry name" value="T6A_YjeE"/>
    <property type="match status" value="1"/>
</dbReference>
<dbReference type="GO" id="GO:0002949">
    <property type="term" value="P:tRNA threonylcarbamoyladenosine modification"/>
    <property type="evidence" value="ECO:0007669"/>
    <property type="project" value="InterPro"/>
</dbReference>
<evidence type="ECO:0000256" key="5">
    <source>
        <dbReference type="ARBA" id="ARBA00022679"/>
    </source>
</evidence>
<evidence type="ECO:0000256" key="10">
    <source>
        <dbReference type="ARBA" id="ARBA00029774"/>
    </source>
</evidence>
<sequence length="354" mass="39419">MQIVLEKDVVVGDVVKVLQNGGLVIYPTETLYGAGVDATNEKAVKKLNLFKKRPAGKPYSIAVTDIGMARKFAVINSSAVKMYKTFLPGPVTIISNGRHILAKGVESERGTLGVRIPDYKLIIKIINNFNKPITATSANASYKKSPYNISDIFDNLSDKQKTLIDYVIDGGELPHREPSTVVDTTYEDISILRQGNVKLVKGNKVLSVSPDNTEDIAKNILQKYETYFGNRAIIFALKGDMGVGKTIFTKGLAKTLGITQTVTSPTFNLINSYSVNSPVKKLTHIDVWRIRSVDELWDINLVKEISDKSIVSIEWADKISDVIRKYHEEAIIIWVKIRFGKKENDRIISWGVSK</sequence>
<evidence type="ECO:0000256" key="3">
    <source>
        <dbReference type="ARBA" id="ARBA00012584"/>
    </source>
</evidence>
<accession>A0A0G0L726</accession>
<dbReference type="Gene3D" id="3.90.870.10">
    <property type="entry name" value="DHBP synthase"/>
    <property type="match status" value="1"/>
</dbReference>
<dbReference type="GO" id="GO:0006450">
    <property type="term" value="P:regulation of translational fidelity"/>
    <property type="evidence" value="ECO:0007669"/>
    <property type="project" value="TreeGrafter"/>
</dbReference>
<dbReference type="EMBL" id="LBTW01000031">
    <property type="protein sequence ID" value="KKQ48466.1"/>
    <property type="molecule type" value="Genomic_DNA"/>
</dbReference>
<dbReference type="GO" id="GO:0005737">
    <property type="term" value="C:cytoplasm"/>
    <property type="evidence" value="ECO:0007669"/>
    <property type="project" value="UniProtKB-SubCell"/>
</dbReference>
<comment type="catalytic activity">
    <reaction evidence="11">
        <text>L-threonine + hydrogencarbonate + ATP = L-threonylcarbamoyladenylate + diphosphate + H2O</text>
        <dbReference type="Rhea" id="RHEA:36407"/>
        <dbReference type="ChEBI" id="CHEBI:15377"/>
        <dbReference type="ChEBI" id="CHEBI:17544"/>
        <dbReference type="ChEBI" id="CHEBI:30616"/>
        <dbReference type="ChEBI" id="CHEBI:33019"/>
        <dbReference type="ChEBI" id="CHEBI:57926"/>
        <dbReference type="ChEBI" id="CHEBI:73682"/>
        <dbReference type="EC" id="2.7.7.87"/>
    </reaction>
</comment>
<organism evidence="13 14">
    <name type="scientific">Candidatus Woesebacteria bacterium GW2011_GWD1_38_10</name>
    <dbReference type="NCBI Taxonomy" id="1618592"/>
    <lineage>
        <taxon>Bacteria</taxon>
        <taxon>Candidatus Woeseibacteriota</taxon>
    </lineage>
</organism>
<dbReference type="SUPFAM" id="SSF52540">
    <property type="entry name" value="P-loop containing nucleoside triphosphate hydrolases"/>
    <property type="match status" value="1"/>
</dbReference>
<reference evidence="13 14" key="1">
    <citation type="journal article" date="2015" name="Nature">
        <title>rRNA introns, odd ribosomes, and small enigmatic genomes across a large radiation of phyla.</title>
        <authorList>
            <person name="Brown C.T."/>
            <person name="Hug L.A."/>
            <person name="Thomas B.C."/>
            <person name="Sharon I."/>
            <person name="Castelle C.J."/>
            <person name="Singh A."/>
            <person name="Wilkins M.J."/>
            <person name="Williams K.H."/>
            <person name="Banfield J.F."/>
        </authorList>
    </citation>
    <scope>NUCLEOTIDE SEQUENCE [LARGE SCALE GENOMIC DNA]</scope>
</reference>
<gene>
    <name evidence="13" type="ORF">US67_C0031G0002</name>
</gene>
<proteinExistence type="inferred from homology"/>
<dbReference type="InterPro" id="IPR006070">
    <property type="entry name" value="Sua5-like_dom"/>
</dbReference>
<comment type="similarity">
    <text evidence="2">Belongs to the SUA5 family.</text>
</comment>
<keyword evidence="6" id="KW-0819">tRNA processing</keyword>
<dbReference type="GO" id="GO:0061710">
    <property type="term" value="F:L-threonylcarbamoyladenylate synthase"/>
    <property type="evidence" value="ECO:0007669"/>
    <property type="project" value="UniProtKB-EC"/>
</dbReference>
<dbReference type="InterPro" id="IPR050156">
    <property type="entry name" value="TC-AMP_synthase_SUA5"/>
</dbReference>
<evidence type="ECO:0000256" key="6">
    <source>
        <dbReference type="ARBA" id="ARBA00022694"/>
    </source>
</evidence>
<evidence type="ECO:0000256" key="1">
    <source>
        <dbReference type="ARBA" id="ARBA00004496"/>
    </source>
</evidence>
<comment type="caution">
    <text evidence="13">The sequence shown here is derived from an EMBL/GenBank/DDBJ whole genome shotgun (WGS) entry which is preliminary data.</text>
</comment>
<keyword evidence="8" id="KW-0547">Nucleotide-binding</keyword>
<dbReference type="InterPro" id="IPR027417">
    <property type="entry name" value="P-loop_NTPase"/>
</dbReference>
<dbReference type="Pfam" id="PF01300">
    <property type="entry name" value="Sua5_yciO_yrdC"/>
    <property type="match status" value="1"/>
</dbReference>
<evidence type="ECO:0000313" key="13">
    <source>
        <dbReference type="EMBL" id="KKQ48466.1"/>
    </source>
</evidence>
<feature type="domain" description="YrdC-like" evidence="12">
    <location>
        <begin position="8"/>
        <end position="197"/>
    </location>
</feature>
<dbReference type="EC" id="2.7.7.87" evidence="3"/>
<dbReference type="Proteomes" id="UP000034366">
    <property type="component" value="Unassembled WGS sequence"/>
</dbReference>
<keyword evidence="7" id="KW-0548">Nucleotidyltransferase</keyword>
<dbReference type="InterPro" id="IPR003442">
    <property type="entry name" value="T6A_TsaE"/>
</dbReference>
<dbReference type="GO" id="GO:0000049">
    <property type="term" value="F:tRNA binding"/>
    <property type="evidence" value="ECO:0007669"/>
    <property type="project" value="TreeGrafter"/>
</dbReference>